<dbReference type="RefSeq" id="XP_013596418.1">
    <property type="nucleotide sequence ID" value="XM_013740964.1"/>
</dbReference>
<dbReference type="KEGG" id="boe:106304562"/>
<reference evidence="1 2" key="1">
    <citation type="journal article" date="2014" name="Genome Biol.">
        <title>Transcriptome and methylome profiling reveals relics of genome dominance in the mesopolyploid Brassica oleracea.</title>
        <authorList>
            <person name="Parkin I.A."/>
            <person name="Koh C."/>
            <person name="Tang H."/>
            <person name="Robinson S.J."/>
            <person name="Kagale S."/>
            <person name="Clarke W.E."/>
            <person name="Town C.D."/>
            <person name="Nixon J."/>
            <person name="Krishnakumar V."/>
            <person name="Bidwell S.L."/>
            <person name="Denoeud F."/>
            <person name="Belcram H."/>
            <person name="Links M.G."/>
            <person name="Just J."/>
            <person name="Clarke C."/>
            <person name="Bender T."/>
            <person name="Huebert T."/>
            <person name="Mason A.S."/>
            <person name="Pires J.C."/>
            <person name="Barker G."/>
            <person name="Moore J."/>
            <person name="Walley P.G."/>
            <person name="Manoli S."/>
            <person name="Batley J."/>
            <person name="Edwards D."/>
            <person name="Nelson M.N."/>
            <person name="Wang X."/>
            <person name="Paterson A.H."/>
            <person name="King G."/>
            <person name="Bancroft I."/>
            <person name="Chalhoub B."/>
            <person name="Sharpe A.G."/>
        </authorList>
    </citation>
    <scope>NUCLEOTIDE SEQUENCE</scope>
    <source>
        <strain evidence="1 2">cv. TO1000</strain>
    </source>
</reference>
<dbReference type="GeneID" id="106304562"/>
<reference evidence="1" key="2">
    <citation type="submission" date="2015-03" db="UniProtKB">
        <authorList>
            <consortium name="EnsemblPlants"/>
        </authorList>
    </citation>
    <scope>IDENTIFICATION</scope>
</reference>
<dbReference type="AlphaFoldDB" id="A0A0D3A3A4"/>
<evidence type="ECO:0000313" key="2">
    <source>
        <dbReference type="Proteomes" id="UP000032141"/>
    </source>
</evidence>
<accession>A0A0D3A3A4</accession>
<dbReference type="Proteomes" id="UP000032141">
    <property type="component" value="Chromosome C1"/>
</dbReference>
<sequence length="102" mass="11856">MADSHLHPALTRHRHTVPTISDDFYNYMKLIKKTEPEIMSKLLPILRTIPDSGIQLVNTKTTELFCTLIVSFNCRFEGTRESWKNSMLFCSMMKIMKQFGLS</sequence>
<evidence type="ECO:0000313" key="1">
    <source>
        <dbReference type="EnsemblPlants" id="Bo1g014770.1"/>
    </source>
</evidence>
<dbReference type="Gramene" id="Bo1g014770.1">
    <property type="protein sequence ID" value="Bo1g014770.1"/>
    <property type="gene ID" value="Bo1g014770"/>
</dbReference>
<dbReference type="HOGENOM" id="CLU_2281332_0_0_1"/>
<proteinExistence type="predicted"/>
<dbReference type="RefSeq" id="XP_013596425.1">
    <property type="nucleotide sequence ID" value="XM_013740971.1"/>
</dbReference>
<name>A0A0D3A3A4_BRAOL</name>
<dbReference type="EnsemblPlants" id="Bo1g014770.1">
    <property type="protein sequence ID" value="Bo1g014770.1"/>
    <property type="gene ID" value="Bo1g014770"/>
</dbReference>
<organism evidence="1 2">
    <name type="scientific">Brassica oleracea var. oleracea</name>
    <dbReference type="NCBI Taxonomy" id="109376"/>
    <lineage>
        <taxon>Eukaryota</taxon>
        <taxon>Viridiplantae</taxon>
        <taxon>Streptophyta</taxon>
        <taxon>Embryophyta</taxon>
        <taxon>Tracheophyta</taxon>
        <taxon>Spermatophyta</taxon>
        <taxon>Magnoliopsida</taxon>
        <taxon>eudicotyledons</taxon>
        <taxon>Gunneridae</taxon>
        <taxon>Pentapetalae</taxon>
        <taxon>rosids</taxon>
        <taxon>malvids</taxon>
        <taxon>Brassicales</taxon>
        <taxon>Brassicaceae</taxon>
        <taxon>Brassiceae</taxon>
        <taxon>Brassica</taxon>
    </lineage>
</organism>
<protein>
    <submittedName>
        <fullName evidence="1">Uncharacterized protein</fullName>
    </submittedName>
</protein>
<keyword evidence="2" id="KW-1185">Reference proteome</keyword>